<evidence type="ECO:0000256" key="1">
    <source>
        <dbReference type="SAM" id="MobiDB-lite"/>
    </source>
</evidence>
<evidence type="ECO:0008006" key="5">
    <source>
        <dbReference type="Google" id="ProtNLM"/>
    </source>
</evidence>
<evidence type="ECO:0000313" key="3">
    <source>
        <dbReference type="EMBL" id="GAQ86525.1"/>
    </source>
</evidence>
<accession>A0A1Y1I6E0</accession>
<gene>
    <name evidence="3" type="ORF">KFL_002940110</name>
</gene>
<evidence type="ECO:0000313" key="4">
    <source>
        <dbReference type="Proteomes" id="UP000054558"/>
    </source>
</evidence>
<dbReference type="PANTHER" id="PTHR35135:SF3">
    <property type="entry name" value="OS05G0517800 PROTEIN"/>
    <property type="match status" value="1"/>
</dbReference>
<dbReference type="EMBL" id="DF237243">
    <property type="protein sequence ID" value="GAQ86525.1"/>
    <property type="molecule type" value="Genomic_DNA"/>
</dbReference>
<evidence type="ECO:0000256" key="2">
    <source>
        <dbReference type="SAM" id="SignalP"/>
    </source>
</evidence>
<proteinExistence type="predicted"/>
<keyword evidence="2" id="KW-0732">Signal</keyword>
<feature type="compositionally biased region" description="Basic and acidic residues" evidence="1">
    <location>
        <begin position="1030"/>
        <end position="1045"/>
    </location>
</feature>
<organism evidence="3 4">
    <name type="scientific">Klebsormidium nitens</name>
    <name type="common">Green alga</name>
    <name type="synonym">Ulothrix nitens</name>
    <dbReference type="NCBI Taxonomy" id="105231"/>
    <lineage>
        <taxon>Eukaryota</taxon>
        <taxon>Viridiplantae</taxon>
        <taxon>Streptophyta</taxon>
        <taxon>Klebsormidiophyceae</taxon>
        <taxon>Klebsormidiales</taxon>
        <taxon>Klebsormidiaceae</taxon>
        <taxon>Klebsormidium</taxon>
    </lineage>
</organism>
<sequence>MASTVLVVGAPLLLTSTAPESNAGLHSTLAAGEQVRAFAAITIGGSDGCSSQPDHKVTFSDLRTVPAAVTPLPNAGGVRGGHPSYTARRAHGDFLFDYGFAFCLHQSQAFTKRGFGSTCIGSTCMGKVPLYSRSLDPFLWDRKRNRGGAIICPGGGGHLLCLRCLDALYAGGRPFVSTATGEVVDLGDLFRKYEAFPASGELKEAQLGQSAAEGGHQFFVQRRDLVACPFCKESRQRNRGRPERKRLESGPTPKELGSAAIFAELKRSAVPPTIIAPGLFLLPQLDVNCRLIDISLRDGRPVNVPRLVQVDHLGDYTCMCGQRACREHDIRFLREIAFLDGWWQSVSKEVEPLFGSFNGKRGSHGSRCSERERCPHVQRVLTATGVGDGVQSGPAHKATERAATNSDKRAERSALRASGQRNIWVCNDPMCRRPDSKAACVHGGTLEEWECLPAAALDMGHSHKKIDTVMSRGGQQVTSLCERWGDEGIRRRDGAKYFCAPRPVEPLSPCGRLWQLESRRGSLYTAGARYPVMTYRRVCTTAPGREAACCSVAYDGQEDAIFNFSGTTLISHGLLLRNHFAAALGASHSLNFDANDMATRSLEGPSASRLDDRVFDAAMQAFNDLAARPRIQHVCKRPDCAHLYTSEVRAAEADAARAGYPLQPERTEGSPLNLSTYAFSRDKVITFDGTFFPNSSAMRDSSEASLYSICEPDPGAPRVAGGFTPLSVGGVRPSDVPLEGIDCPWKFRNGLSELRPAVRAAAFRWCNFRKGQGQGANLPLSAEEFVAMRQGLPANVRALIDLATESGACADPKNCAICKAVPRRPWMDEVLKKGPVAPTGWCPTHFQPYAALLHALLIPRYSWVFGHIVTLKLLRRLLLEGPLDDLELAYLAQDGPMLANILRLHVQTVSPRQYAFPTALRPLIRDIYATNLLCSTNRVPTALAAPQLAPLSLPSSMLRSICGPWSRGIALKGAANALLFEIEVREPQCYGSDGFLREASAVYKERVGAVSIYDFHPLLYGRPQKFTDWEDASGRGKKGSEERLAQHCGAPNPRSSKGRAGMFIACCQDRAPLGYHWLKGGESVSDKLGTVLITRFPFKTLRGLTIVEDAACNAQEWLLNR</sequence>
<feature type="signal peptide" evidence="2">
    <location>
        <begin position="1"/>
        <end position="17"/>
    </location>
</feature>
<feature type="region of interest" description="Disordered" evidence="1">
    <location>
        <begin position="386"/>
        <end position="416"/>
    </location>
</feature>
<keyword evidence="4" id="KW-1185">Reference proteome</keyword>
<protein>
    <recommendedName>
        <fullName evidence="5">HMG domain-containing protein</fullName>
    </recommendedName>
</protein>
<feature type="region of interest" description="Disordered" evidence="1">
    <location>
        <begin position="1030"/>
        <end position="1056"/>
    </location>
</feature>
<dbReference type="AlphaFoldDB" id="A0A1Y1I6E0"/>
<reference evidence="3 4" key="1">
    <citation type="journal article" date="2014" name="Nat. Commun.">
        <title>Klebsormidium flaccidum genome reveals primary factors for plant terrestrial adaptation.</title>
        <authorList>
            <person name="Hori K."/>
            <person name="Maruyama F."/>
            <person name="Fujisawa T."/>
            <person name="Togashi T."/>
            <person name="Yamamoto N."/>
            <person name="Seo M."/>
            <person name="Sato S."/>
            <person name="Yamada T."/>
            <person name="Mori H."/>
            <person name="Tajima N."/>
            <person name="Moriyama T."/>
            <person name="Ikeuchi M."/>
            <person name="Watanabe M."/>
            <person name="Wada H."/>
            <person name="Kobayashi K."/>
            <person name="Saito M."/>
            <person name="Masuda T."/>
            <person name="Sasaki-Sekimoto Y."/>
            <person name="Mashiguchi K."/>
            <person name="Awai K."/>
            <person name="Shimojima M."/>
            <person name="Masuda S."/>
            <person name="Iwai M."/>
            <person name="Nobusawa T."/>
            <person name="Narise T."/>
            <person name="Kondo S."/>
            <person name="Saito H."/>
            <person name="Sato R."/>
            <person name="Murakawa M."/>
            <person name="Ihara Y."/>
            <person name="Oshima-Yamada Y."/>
            <person name="Ohtaka K."/>
            <person name="Satoh M."/>
            <person name="Sonobe K."/>
            <person name="Ishii M."/>
            <person name="Ohtani R."/>
            <person name="Kanamori-Sato M."/>
            <person name="Honoki R."/>
            <person name="Miyazaki D."/>
            <person name="Mochizuki H."/>
            <person name="Umetsu J."/>
            <person name="Higashi K."/>
            <person name="Shibata D."/>
            <person name="Kamiya Y."/>
            <person name="Sato N."/>
            <person name="Nakamura Y."/>
            <person name="Tabata S."/>
            <person name="Ida S."/>
            <person name="Kurokawa K."/>
            <person name="Ohta H."/>
        </authorList>
    </citation>
    <scope>NUCLEOTIDE SEQUENCE [LARGE SCALE GENOMIC DNA]</scope>
    <source>
        <strain evidence="3 4">NIES-2285</strain>
    </source>
</reference>
<dbReference type="PANTHER" id="PTHR35135">
    <property type="entry name" value="OS05G0517800 PROTEIN"/>
    <property type="match status" value="1"/>
</dbReference>
<name>A0A1Y1I6E0_KLENI</name>
<feature type="chain" id="PRO_5012372431" description="HMG domain-containing protein" evidence="2">
    <location>
        <begin position="18"/>
        <end position="1121"/>
    </location>
</feature>
<dbReference type="Proteomes" id="UP000054558">
    <property type="component" value="Unassembled WGS sequence"/>
</dbReference>